<accession>A0A383AYV6</accession>
<gene>
    <name evidence="1" type="ORF">METZ01_LOCUS465960</name>
</gene>
<sequence>FFKRPNAFIIIIIIYFHKFEKLPVNNLSLQEIKCLI</sequence>
<protein>
    <submittedName>
        <fullName evidence="1">Uncharacterized protein</fullName>
    </submittedName>
</protein>
<proteinExistence type="predicted"/>
<name>A0A383AYV6_9ZZZZ</name>
<evidence type="ECO:0000313" key="1">
    <source>
        <dbReference type="EMBL" id="SVE13106.1"/>
    </source>
</evidence>
<reference evidence="1" key="1">
    <citation type="submission" date="2018-05" db="EMBL/GenBank/DDBJ databases">
        <authorList>
            <person name="Lanie J.A."/>
            <person name="Ng W.-L."/>
            <person name="Kazmierczak K.M."/>
            <person name="Andrzejewski T.M."/>
            <person name="Davidsen T.M."/>
            <person name="Wayne K.J."/>
            <person name="Tettelin H."/>
            <person name="Glass J.I."/>
            <person name="Rusch D."/>
            <person name="Podicherti R."/>
            <person name="Tsui H.-C.T."/>
            <person name="Winkler M.E."/>
        </authorList>
    </citation>
    <scope>NUCLEOTIDE SEQUENCE</scope>
</reference>
<organism evidence="1">
    <name type="scientific">marine metagenome</name>
    <dbReference type="NCBI Taxonomy" id="408172"/>
    <lineage>
        <taxon>unclassified sequences</taxon>
        <taxon>metagenomes</taxon>
        <taxon>ecological metagenomes</taxon>
    </lineage>
</organism>
<dbReference type="AlphaFoldDB" id="A0A383AYV6"/>
<feature type="non-terminal residue" evidence="1">
    <location>
        <position position="1"/>
    </location>
</feature>
<dbReference type="EMBL" id="UINC01196200">
    <property type="protein sequence ID" value="SVE13106.1"/>
    <property type="molecule type" value="Genomic_DNA"/>
</dbReference>